<dbReference type="EMBL" id="QEAP01000364">
    <property type="protein sequence ID" value="TPX68263.1"/>
    <property type="molecule type" value="Genomic_DNA"/>
</dbReference>
<dbReference type="Proteomes" id="UP000320333">
    <property type="component" value="Unassembled WGS sequence"/>
</dbReference>
<name>A0A507EW02_9FUNG</name>
<accession>A0A507EW02</accession>
<gene>
    <name evidence="1" type="ORF">CcCBS67573_g07253</name>
</gene>
<dbReference type="AlphaFoldDB" id="A0A507EW02"/>
<dbReference type="CDD" id="cd00067">
    <property type="entry name" value="GAL4"/>
    <property type="match status" value="1"/>
</dbReference>
<organism evidence="1 2">
    <name type="scientific">Chytriomyces confervae</name>
    <dbReference type="NCBI Taxonomy" id="246404"/>
    <lineage>
        <taxon>Eukaryota</taxon>
        <taxon>Fungi</taxon>
        <taxon>Fungi incertae sedis</taxon>
        <taxon>Chytridiomycota</taxon>
        <taxon>Chytridiomycota incertae sedis</taxon>
        <taxon>Chytridiomycetes</taxon>
        <taxon>Chytridiales</taxon>
        <taxon>Chytriomycetaceae</taxon>
        <taxon>Chytriomyces</taxon>
    </lineage>
</organism>
<dbReference type="OrthoDB" id="2161007at2759"/>
<keyword evidence="2" id="KW-1185">Reference proteome</keyword>
<dbReference type="InterPro" id="IPR001138">
    <property type="entry name" value="Zn2Cys6_DnaBD"/>
</dbReference>
<dbReference type="GO" id="GO:0000981">
    <property type="term" value="F:DNA-binding transcription factor activity, RNA polymerase II-specific"/>
    <property type="evidence" value="ECO:0007669"/>
    <property type="project" value="InterPro"/>
</dbReference>
<protein>
    <recommendedName>
        <fullName evidence="3">Zn(2)-C6 fungal-type domain-containing protein</fullName>
    </recommendedName>
</protein>
<proteinExistence type="predicted"/>
<dbReference type="STRING" id="246404.A0A507EW02"/>
<comment type="caution">
    <text evidence="1">The sequence shown here is derived from an EMBL/GenBank/DDBJ whole genome shotgun (WGS) entry which is preliminary data.</text>
</comment>
<evidence type="ECO:0008006" key="3">
    <source>
        <dbReference type="Google" id="ProtNLM"/>
    </source>
</evidence>
<evidence type="ECO:0000313" key="1">
    <source>
        <dbReference type="EMBL" id="TPX68263.1"/>
    </source>
</evidence>
<dbReference type="GO" id="GO:0008270">
    <property type="term" value="F:zinc ion binding"/>
    <property type="evidence" value="ECO:0007669"/>
    <property type="project" value="InterPro"/>
</dbReference>
<reference evidence="1 2" key="1">
    <citation type="journal article" date="2019" name="Sci. Rep.">
        <title>Comparative genomics of chytrid fungi reveal insights into the obligate biotrophic and pathogenic lifestyle of Synchytrium endobioticum.</title>
        <authorList>
            <person name="van de Vossenberg B.T.L.H."/>
            <person name="Warris S."/>
            <person name="Nguyen H.D.T."/>
            <person name="van Gent-Pelzer M.P.E."/>
            <person name="Joly D.L."/>
            <person name="van de Geest H.C."/>
            <person name="Bonants P.J.M."/>
            <person name="Smith D.S."/>
            <person name="Levesque C.A."/>
            <person name="van der Lee T.A.J."/>
        </authorList>
    </citation>
    <scope>NUCLEOTIDE SEQUENCE [LARGE SCALE GENOMIC DNA]</scope>
    <source>
        <strain evidence="1 2">CBS 675.73</strain>
    </source>
</reference>
<sequence length="413" mass="45539">MSAKEIDAASAILALRSEPYLHTRDASQSERPAESVPVVAVCHEVSIDEQRRSLTTIVYPLVRPKTDEPPSALLKHDTQLSNSSAEPILAVAGQRNTKPSVTLQPKQRQPDIHRHAASHVHTQSPQAVPLDGGRVQNPTIVSKCSGAVLFTQQTPAPPHVVHLTHAQHPQTKAPPSSRSSFPQDACYAADHYYSGGYPYFYYGQNHYYPSYAPYAPSLPQPHQQHYMHQAHYAPHPGYQYHPHTYPASYPFYPPSPAVLDSHTSHIPQLPYSRSSHLSQQVPKISPVSSDSNVHSLDGIEECKEEPAEYDSSPEESSLASLVTTYQSEIAKLTTRPIPCDVCRRQKKKCDSVRGLQCRYTLPPLKAAQTKWRARLALENRLGSAGIRAEDLLGKGRSNCVATASEAAALMCTK</sequence>
<evidence type="ECO:0000313" key="2">
    <source>
        <dbReference type="Proteomes" id="UP000320333"/>
    </source>
</evidence>